<organism evidence="3 4">
    <name type="scientific">Alcaligenes endophyticus</name>
    <dbReference type="NCBI Taxonomy" id="1929088"/>
    <lineage>
        <taxon>Bacteria</taxon>
        <taxon>Pseudomonadati</taxon>
        <taxon>Pseudomonadota</taxon>
        <taxon>Betaproteobacteria</taxon>
        <taxon>Burkholderiales</taxon>
        <taxon>Alcaligenaceae</taxon>
        <taxon>Alcaligenes</taxon>
    </lineage>
</organism>
<dbReference type="Gene3D" id="3.40.190.10">
    <property type="entry name" value="Periplasmic binding protein-like II"/>
    <property type="match status" value="1"/>
</dbReference>
<comment type="similarity">
    <text evidence="1">Belongs to the UPF0065 (bug) family.</text>
</comment>
<comment type="caution">
    <text evidence="3">The sequence shown here is derived from an EMBL/GenBank/DDBJ whole genome shotgun (WGS) entry which is preliminary data.</text>
</comment>
<gene>
    <name evidence="3" type="ORF">LMS43_09550</name>
</gene>
<protein>
    <submittedName>
        <fullName evidence="3">Tripartite tricarboxylate transporter substrate binding protein</fullName>
    </submittedName>
</protein>
<dbReference type="Pfam" id="PF03401">
    <property type="entry name" value="TctC"/>
    <property type="match status" value="1"/>
</dbReference>
<name>A0ABT8EJR0_9BURK</name>
<evidence type="ECO:0000256" key="2">
    <source>
        <dbReference type="SAM" id="SignalP"/>
    </source>
</evidence>
<sequence length="327" mass="35326">MKKTYLMAKTLAGLVFSAGVLSNTAVYAQDYPNRPIRMIVPYAPGGATDIIGRLVGKALTEKLGQTVIVENRAGGNTGIGAAAVARAEPDGYTVLFTNDATFVLNEAVFKSMPYKLEQLTPVGTVCYLNLGLAVNAEAPINNMKELHEYTKNNPDKFAYGSFGVGSHPHFMGEIYKNITDSKVTHVPYKGSSPAVVDVVGNQILFTFPALATIQGHVRDNRVKVLALSGEERSALMPDVPTFTEAGYPDLNIGSWYAFFAPAGTPEPVVEKLNQALAEILDDPEVSKSLIAQGTAPLKMTPSEMQQRMMEETKRMKTIAEASDISMD</sequence>
<dbReference type="RefSeq" id="WP_266125212.1">
    <property type="nucleotide sequence ID" value="NZ_JAJHNU010000002.1"/>
</dbReference>
<accession>A0ABT8EJR0</accession>
<evidence type="ECO:0000313" key="3">
    <source>
        <dbReference type="EMBL" id="MDN4121534.1"/>
    </source>
</evidence>
<dbReference type="PANTHER" id="PTHR42928:SF5">
    <property type="entry name" value="BLR1237 PROTEIN"/>
    <property type="match status" value="1"/>
</dbReference>
<dbReference type="PANTHER" id="PTHR42928">
    <property type="entry name" value="TRICARBOXYLATE-BINDING PROTEIN"/>
    <property type="match status" value="1"/>
</dbReference>
<dbReference type="InterPro" id="IPR005064">
    <property type="entry name" value="BUG"/>
</dbReference>
<evidence type="ECO:0000313" key="4">
    <source>
        <dbReference type="Proteomes" id="UP001168613"/>
    </source>
</evidence>
<dbReference type="SUPFAM" id="SSF53850">
    <property type="entry name" value="Periplasmic binding protein-like II"/>
    <property type="match status" value="1"/>
</dbReference>
<dbReference type="InterPro" id="IPR042100">
    <property type="entry name" value="Bug_dom1"/>
</dbReference>
<dbReference type="CDD" id="cd07012">
    <property type="entry name" value="PBP2_Bug_TTT"/>
    <property type="match status" value="1"/>
</dbReference>
<feature type="chain" id="PRO_5046666348" evidence="2">
    <location>
        <begin position="29"/>
        <end position="327"/>
    </location>
</feature>
<reference evidence="3" key="1">
    <citation type="submission" date="2021-11" db="EMBL/GenBank/DDBJ databases">
        <title>Draft genome sequence of Alcaligenes endophyticus type strain CCUG 75668T.</title>
        <authorList>
            <person name="Salva-Serra F."/>
            <person name="Duran R.E."/>
            <person name="Seeger M."/>
            <person name="Moore E.R.B."/>
            <person name="Jaen-Luchoro D."/>
        </authorList>
    </citation>
    <scope>NUCLEOTIDE SEQUENCE</scope>
    <source>
        <strain evidence="3">CCUG 75668</strain>
    </source>
</reference>
<keyword evidence="4" id="KW-1185">Reference proteome</keyword>
<keyword evidence="2" id="KW-0732">Signal</keyword>
<dbReference type="EMBL" id="JAJHNU010000002">
    <property type="protein sequence ID" value="MDN4121534.1"/>
    <property type="molecule type" value="Genomic_DNA"/>
</dbReference>
<proteinExistence type="inferred from homology"/>
<dbReference type="PIRSF" id="PIRSF017082">
    <property type="entry name" value="YflP"/>
    <property type="match status" value="1"/>
</dbReference>
<feature type="signal peptide" evidence="2">
    <location>
        <begin position="1"/>
        <end position="28"/>
    </location>
</feature>
<evidence type="ECO:0000256" key="1">
    <source>
        <dbReference type="ARBA" id="ARBA00006987"/>
    </source>
</evidence>
<dbReference type="Proteomes" id="UP001168613">
    <property type="component" value="Unassembled WGS sequence"/>
</dbReference>
<dbReference type="Gene3D" id="3.40.190.150">
    <property type="entry name" value="Bordetella uptake gene, domain 1"/>
    <property type="match status" value="1"/>
</dbReference>